<name>A0ABW9JQB2_9SPHI</name>
<sequence>MKHKVFTFSVTIGGKTNSVKPSQFIDEVPELQKLMEEGWSIGKIESTSADSFVNYLIFLYK</sequence>
<proteinExistence type="predicted"/>
<reference evidence="1 2" key="1">
    <citation type="submission" date="2024-12" db="EMBL/GenBank/DDBJ databases">
        <authorList>
            <person name="Hu S."/>
        </authorList>
    </citation>
    <scope>NUCLEOTIDE SEQUENCE [LARGE SCALE GENOMIC DNA]</scope>
    <source>
        <strain evidence="1 2">P-25</strain>
    </source>
</reference>
<accession>A0ABW9JQB2</accession>
<protein>
    <recommendedName>
        <fullName evidence="3">DUF4177 domain-containing protein</fullName>
    </recommendedName>
</protein>
<dbReference type="Proteomes" id="UP001517367">
    <property type="component" value="Unassembled WGS sequence"/>
</dbReference>
<organism evidence="1 2">
    <name type="scientific">Pedobacter helvus</name>
    <dbReference type="NCBI Taxonomy" id="2563444"/>
    <lineage>
        <taxon>Bacteria</taxon>
        <taxon>Pseudomonadati</taxon>
        <taxon>Bacteroidota</taxon>
        <taxon>Sphingobacteriia</taxon>
        <taxon>Sphingobacteriales</taxon>
        <taxon>Sphingobacteriaceae</taxon>
        <taxon>Pedobacter</taxon>
    </lineage>
</organism>
<dbReference type="RefSeq" id="WP_138728816.1">
    <property type="nucleotide sequence ID" value="NZ_SRMP02000045.1"/>
</dbReference>
<dbReference type="EMBL" id="SRMP02000045">
    <property type="protein sequence ID" value="MFN0293127.1"/>
    <property type="molecule type" value="Genomic_DNA"/>
</dbReference>
<evidence type="ECO:0008006" key="3">
    <source>
        <dbReference type="Google" id="ProtNLM"/>
    </source>
</evidence>
<comment type="caution">
    <text evidence="1">The sequence shown here is derived from an EMBL/GenBank/DDBJ whole genome shotgun (WGS) entry which is preliminary data.</text>
</comment>
<evidence type="ECO:0000313" key="1">
    <source>
        <dbReference type="EMBL" id="MFN0293127.1"/>
    </source>
</evidence>
<gene>
    <name evidence="1" type="ORF">E5L68_017175</name>
</gene>
<keyword evidence="2" id="KW-1185">Reference proteome</keyword>
<evidence type="ECO:0000313" key="2">
    <source>
        <dbReference type="Proteomes" id="UP001517367"/>
    </source>
</evidence>